<evidence type="ECO:0000313" key="1">
    <source>
        <dbReference type="EMBL" id="CAK5277225.1"/>
    </source>
</evidence>
<sequence>MRKCTTHCLLHRTATPALHRATSLNRSLIHPSISSKKDDPAPCVLLSMAAAPPMTACRPAHGSGHPSARRAAPDALRKVAGKKAVCFVCRRTLFSLRQRNIHVGNKGCLRRAIQIGLPVPADLDAEREKHKLDHLLDWKISVSSSISQLQASALSSHTHSKRMASLLQRYQALPYPIPSYTICHPESRDPNHYYRPIVAHIPMSSRAPLPMMPPAVRPYLLAPSIHTGVWPTGCPLFAPKPRLPMHDTAKQLASLVEPESPPCEDAETPAQVWYGQAMPMYEMDQSMIGCLW</sequence>
<reference evidence="1" key="1">
    <citation type="submission" date="2023-11" db="EMBL/GenBank/DDBJ databases">
        <authorList>
            <person name="De Vega J J."/>
            <person name="De Vega J J."/>
        </authorList>
    </citation>
    <scope>NUCLEOTIDE SEQUENCE</scope>
</reference>
<dbReference type="AlphaFoldDB" id="A0AAD2Q592"/>
<comment type="caution">
    <text evidence="1">The sequence shown here is derived from an EMBL/GenBank/DDBJ whole genome shotgun (WGS) entry which is preliminary data.</text>
</comment>
<protein>
    <submittedName>
        <fullName evidence="1">Uncharacterized protein</fullName>
    </submittedName>
</protein>
<proteinExistence type="predicted"/>
<accession>A0AAD2Q592</accession>
<dbReference type="Proteomes" id="UP001295794">
    <property type="component" value="Unassembled WGS sequence"/>
</dbReference>
<gene>
    <name evidence="1" type="ORF">MYCIT1_LOCUS26101</name>
</gene>
<keyword evidence="2" id="KW-1185">Reference proteome</keyword>
<dbReference type="EMBL" id="CAVNYO010000419">
    <property type="protein sequence ID" value="CAK5277225.1"/>
    <property type="molecule type" value="Genomic_DNA"/>
</dbReference>
<evidence type="ECO:0000313" key="2">
    <source>
        <dbReference type="Proteomes" id="UP001295794"/>
    </source>
</evidence>
<name>A0AAD2Q592_9AGAR</name>
<organism evidence="1 2">
    <name type="scientific">Mycena citricolor</name>
    <dbReference type="NCBI Taxonomy" id="2018698"/>
    <lineage>
        <taxon>Eukaryota</taxon>
        <taxon>Fungi</taxon>
        <taxon>Dikarya</taxon>
        <taxon>Basidiomycota</taxon>
        <taxon>Agaricomycotina</taxon>
        <taxon>Agaricomycetes</taxon>
        <taxon>Agaricomycetidae</taxon>
        <taxon>Agaricales</taxon>
        <taxon>Marasmiineae</taxon>
        <taxon>Mycenaceae</taxon>
        <taxon>Mycena</taxon>
    </lineage>
</organism>